<feature type="domain" description="Caspase family p10" evidence="2">
    <location>
        <begin position="35"/>
        <end position="59"/>
    </location>
</feature>
<dbReference type="Proteomes" id="UP000828390">
    <property type="component" value="Unassembled WGS sequence"/>
</dbReference>
<protein>
    <recommendedName>
        <fullName evidence="2">Caspase family p10 domain-containing protein</fullName>
    </recommendedName>
</protein>
<sequence>MAGKPKLFFLQAGQGHDKMEAGEVPERDAPEPLKDVEVLPNEADFLLGYATVPGYVTFRTKNEQRGIILTERPPICIHIPLDCGLFYYTLSYPERERERETTVSYPERERERERVSRKPEPRDISMI</sequence>
<dbReference type="InterPro" id="IPR011600">
    <property type="entry name" value="Pept_C14_caspase"/>
</dbReference>
<dbReference type="AlphaFoldDB" id="A0A9D4I6H5"/>
<reference evidence="3" key="1">
    <citation type="journal article" date="2019" name="bioRxiv">
        <title>The Genome of the Zebra Mussel, Dreissena polymorpha: A Resource for Invasive Species Research.</title>
        <authorList>
            <person name="McCartney M.A."/>
            <person name="Auch B."/>
            <person name="Kono T."/>
            <person name="Mallez S."/>
            <person name="Zhang Y."/>
            <person name="Obille A."/>
            <person name="Becker A."/>
            <person name="Abrahante J.E."/>
            <person name="Garbe J."/>
            <person name="Badalamenti J.P."/>
            <person name="Herman A."/>
            <person name="Mangelson H."/>
            <person name="Liachko I."/>
            <person name="Sullivan S."/>
            <person name="Sone E.D."/>
            <person name="Koren S."/>
            <person name="Silverstein K.A.T."/>
            <person name="Beckman K.B."/>
            <person name="Gohl D.M."/>
        </authorList>
    </citation>
    <scope>NUCLEOTIDE SEQUENCE</scope>
    <source>
        <strain evidence="3">Duluth1</strain>
        <tissue evidence="3">Whole animal</tissue>
    </source>
</reference>
<reference evidence="3" key="2">
    <citation type="submission" date="2020-11" db="EMBL/GenBank/DDBJ databases">
        <authorList>
            <person name="McCartney M.A."/>
            <person name="Auch B."/>
            <person name="Kono T."/>
            <person name="Mallez S."/>
            <person name="Becker A."/>
            <person name="Gohl D.M."/>
            <person name="Silverstein K.A.T."/>
            <person name="Koren S."/>
            <person name="Bechman K.B."/>
            <person name="Herman A."/>
            <person name="Abrahante J.E."/>
            <person name="Garbe J."/>
        </authorList>
    </citation>
    <scope>NUCLEOTIDE SEQUENCE</scope>
    <source>
        <strain evidence="3">Duluth1</strain>
        <tissue evidence="3">Whole animal</tissue>
    </source>
</reference>
<dbReference type="Pfam" id="PF00656">
    <property type="entry name" value="Peptidase_C14"/>
    <property type="match status" value="1"/>
</dbReference>
<evidence type="ECO:0000313" key="4">
    <source>
        <dbReference type="Proteomes" id="UP000828390"/>
    </source>
</evidence>
<evidence type="ECO:0000259" key="2">
    <source>
        <dbReference type="PROSITE" id="PS50207"/>
    </source>
</evidence>
<dbReference type="EMBL" id="JAIWYP010000010">
    <property type="protein sequence ID" value="KAH3748362.1"/>
    <property type="molecule type" value="Genomic_DNA"/>
</dbReference>
<proteinExistence type="predicted"/>
<dbReference type="PROSITE" id="PS50207">
    <property type="entry name" value="CASPASE_P10"/>
    <property type="match status" value="1"/>
</dbReference>
<accession>A0A9D4I6H5</accession>
<dbReference type="InterPro" id="IPR029030">
    <property type="entry name" value="Caspase-like_dom_sf"/>
</dbReference>
<dbReference type="SUPFAM" id="SSF52129">
    <property type="entry name" value="Caspase-like"/>
    <property type="match status" value="1"/>
</dbReference>
<evidence type="ECO:0000313" key="3">
    <source>
        <dbReference type="EMBL" id="KAH3748362.1"/>
    </source>
</evidence>
<evidence type="ECO:0000256" key="1">
    <source>
        <dbReference type="SAM" id="MobiDB-lite"/>
    </source>
</evidence>
<gene>
    <name evidence="3" type="ORF">DPMN_182806</name>
</gene>
<dbReference type="GO" id="GO:0004197">
    <property type="term" value="F:cysteine-type endopeptidase activity"/>
    <property type="evidence" value="ECO:0007669"/>
    <property type="project" value="InterPro"/>
</dbReference>
<comment type="caution">
    <text evidence="3">The sequence shown here is derived from an EMBL/GenBank/DDBJ whole genome shotgun (WGS) entry which is preliminary data.</text>
</comment>
<dbReference type="InterPro" id="IPR002138">
    <property type="entry name" value="Pept_C14_p10"/>
</dbReference>
<feature type="region of interest" description="Disordered" evidence="1">
    <location>
        <begin position="95"/>
        <end position="127"/>
    </location>
</feature>
<keyword evidence="4" id="KW-1185">Reference proteome</keyword>
<dbReference type="Gene3D" id="3.40.50.1460">
    <property type="match status" value="1"/>
</dbReference>
<name>A0A9D4I6H5_DREPO</name>
<organism evidence="3 4">
    <name type="scientific">Dreissena polymorpha</name>
    <name type="common">Zebra mussel</name>
    <name type="synonym">Mytilus polymorpha</name>
    <dbReference type="NCBI Taxonomy" id="45954"/>
    <lineage>
        <taxon>Eukaryota</taxon>
        <taxon>Metazoa</taxon>
        <taxon>Spiralia</taxon>
        <taxon>Lophotrochozoa</taxon>
        <taxon>Mollusca</taxon>
        <taxon>Bivalvia</taxon>
        <taxon>Autobranchia</taxon>
        <taxon>Heteroconchia</taxon>
        <taxon>Euheterodonta</taxon>
        <taxon>Imparidentia</taxon>
        <taxon>Neoheterodontei</taxon>
        <taxon>Myida</taxon>
        <taxon>Dreissenoidea</taxon>
        <taxon>Dreissenidae</taxon>
        <taxon>Dreissena</taxon>
    </lineage>
</organism>
<dbReference type="GO" id="GO:0006508">
    <property type="term" value="P:proteolysis"/>
    <property type="evidence" value="ECO:0007669"/>
    <property type="project" value="InterPro"/>
</dbReference>